<evidence type="ECO:0000259" key="1">
    <source>
        <dbReference type="PROSITE" id="PS50943"/>
    </source>
</evidence>
<dbReference type="PROSITE" id="PS50943">
    <property type="entry name" value="HTH_CROC1"/>
    <property type="match status" value="1"/>
</dbReference>
<evidence type="ECO:0000313" key="2">
    <source>
        <dbReference type="EMBL" id="MDA3627759.1"/>
    </source>
</evidence>
<name>A0ABT4V2Y6_9PSEU</name>
<evidence type="ECO:0000313" key="3">
    <source>
        <dbReference type="Proteomes" id="UP001210380"/>
    </source>
</evidence>
<protein>
    <submittedName>
        <fullName evidence="2">Helix-turn-helix transcriptional regulator</fullName>
    </submittedName>
</protein>
<accession>A0ABT4V2Y6</accession>
<dbReference type="InterPro" id="IPR010982">
    <property type="entry name" value="Lambda_DNA-bd_dom_sf"/>
</dbReference>
<dbReference type="InterPro" id="IPR001387">
    <property type="entry name" value="Cro/C1-type_HTH"/>
</dbReference>
<sequence>MAITAKARGLGAELRELRKEAGLTVRALEERLSFSRSTISRIERGDKVPSAEDLGAMLAIYNVTGKRRRELIQLAKDADRPNWTEIGDNGIPRQLAALLEFEREATRISMVALNRVPGLLQTRAYARAVLESGGVSSAQIETLVNVRMRRQEILRRADPVDLLVILDEAVLRRPVGGPPAMAEQLKQILAAVKADNILVQVLPFALGGHIGQDGSHVIYEFEKADPIVHLEHRRSSQFLDEVADTKDFCEITDTLRTKALSPSGSADLIAAYVDDLEEQ</sequence>
<keyword evidence="3" id="KW-1185">Reference proteome</keyword>
<dbReference type="RefSeq" id="WP_270950451.1">
    <property type="nucleotide sequence ID" value="NZ_JAQGLA010000033.1"/>
</dbReference>
<dbReference type="Proteomes" id="UP001210380">
    <property type="component" value="Unassembled WGS sequence"/>
</dbReference>
<proteinExistence type="predicted"/>
<dbReference type="Pfam" id="PF13560">
    <property type="entry name" value="HTH_31"/>
    <property type="match status" value="1"/>
</dbReference>
<dbReference type="EMBL" id="JAQGLA010000033">
    <property type="protein sequence ID" value="MDA3627759.1"/>
    <property type="molecule type" value="Genomic_DNA"/>
</dbReference>
<dbReference type="Gene3D" id="1.10.260.40">
    <property type="entry name" value="lambda repressor-like DNA-binding domains"/>
    <property type="match status" value="1"/>
</dbReference>
<comment type="caution">
    <text evidence="2">The sequence shown here is derived from an EMBL/GenBank/DDBJ whole genome shotgun (WGS) entry which is preliminary data.</text>
</comment>
<reference evidence="2 3" key="1">
    <citation type="submission" date="2022-11" db="EMBL/GenBank/DDBJ databases">
        <title>Draft genome sequence of Saccharopolyspora sp. WRP15-2 isolated from rhizosphere soils of wild rice in Thailand.</title>
        <authorList>
            <person name="Duangmal K."/>
            <person name="Kammanee S."/>
            <person name="Muangham S."/>
        </authorList>
    </citation>
    <scope>NUCLEOTIDE SEQUENCE [LARGE SCALE GENOMIC DNA]</scope>
    <source>
        <strain evidence="2 3">WRP15-2</strain>
    </source>
</reference>
<dbReference type="SMART" id="SM00530">
    <property type="entry name" value="HTH_XRE"/>
    <property type="match status" value="1"/>
</dbReference>
<feature type="domain" description="HTH cro/C1-type" evidence="1">
    <location>
        <begin position="14"/>
        <end position="68"/>
    </location>
</feature>
<organism evidence="2 3">
    <name type="scientific">Saccharopolyspora oryzae</name>
    <dbReference type="NCBI Taxonomy" id="2997343"/>
    <lineage>
        <taxon>Bacteria</taxon>
        <taxon>Bacillati</taxon>
        <taxon>Actinomycetota</taxon>
        <taxon>Actinomycetes</taxon>
        <taxon>Pseudonocardiales</taxon>
        <taxon>Pseudonocardiaceae</taxon>
        <taxon>Saccharopolyspora</taxon>
    </lineage>
</organism>
<dbReference type="CDD" id="cd00093">
    <property type="entry name" value="HTH_XRE"/>
    <property type="match status" value="1"/>
</dbReference>
<dbReference type="SUPFAM" id="SSF47413">
    <property type="entry name" value="lambda repressor-like DNA-binding domains"/>
    <property type="match status" value="1"/>
</dbReference>
<dbReference type="InterPro" id="IPR043917">
    <property type="entry name" value="DUF5753"/>
</dbReference>
<dbReference type="Pfam" id="PF19054">
    <property type="entry name" value="DUF5753"/>
    <property type="match status" value="1"/>
</dbReference>
<gene>
    <name evidence="2" type="ORF">OU415_20140</name>
</gene>